<protein>
    <submittedName>
        <fullName evidence="2">Uncharacterized protein</fullName>
    </submittedName>
</protein>
<proteinExistence type="predicted"/>
<evidence type="ECO:0000313" key="3">
    <source>
        <dbReference type="Proteomes" id="UP001232148"/>
    </source>
</evidence>
<feature type="compositionally biased region" description="Basic and acidic residues" evidence="1">
    <location>
        <begin position="1"/>
        <end position="10"/>
    </location>
</feature>
<reference evidence="2" key="1">
    <citation type="submission" date="2021-06" db="EMBL/GenBank/DDBJ databases">
        <title>Comparative genomics, transcriptomics and evolutionary studies reveal genomic signatures of adaptation to plant cell wall in hemibiotrophic fungi.</title>
        <authorList>
            <consortium name="DOE Joint Genome Institute"/>
            <person name="Baroncelli R."/>
            <person name="Diaz J.F."/>
            <person name="Benocci T."/>
            <person name="Peng M."/>
            <person name="Battaglia E."/>
            <person name="Haridas S."/>
            <person name="Andreopoulos W."/>
            <person name="Labutti K."/>
            <person name="Pangilinan J."/>
            <person name="Floch G.L."/>
            <person name="Makela M.R."/>
            <person name="Henrissat B."/>
            <person name="Grigoriev I.V."/>
            <person name="Crouch J.A."/>
            <person name="De Vries R.P."/>
            <person name="Sukno S.A."/>
            <person name="Thon M.R."/>
        </authorList>
    </citation>
    <scope>NUCLEOTIDE SEQUENCE</scope>
    <source>
        <strain evidence="2">MAFF235873</strain>
    </source>
</reference>
<evidence type="ECO:0000313" key="2">
    <source>
        <dbReference type="EMBL" id="KAK2023728.1"/>
    </source>
</evidence>
<keyword evidence="3" id="KW-1185">Reference proteome</keyword>
<dbReference type="EMBL" id="MU842989">
    <property type="protein sequence ID" value="KAK2023728.1"/>
    <property type="molecule type" value="Genomic_DNA"/>
</dbReference>
<feature type="region of interest" description="Disordered" evidence="1">
    <location>
        <begin position="83"/>
        <end position="112"/>
    </location>
</feature>
<dbReference type="AlphaFoldDB" id="A0AAD9LZI2"/>
<comment type="caution">
    <text evidence="2">The sequence shown here is derived from an EMBL/GenBank/DDBJ whole genome shotgun (WGS) entry which is preliminary data.</text>
</comment>
<sequence>MVEKGPKSCDPHPQTTPLLCPDPQPTTSQPRHAFRTPSSRDKSLPTRSQHVSGNYTIPATNPSKQAIILYQFTRRSIFASTSSLDPIHSATPSQRRTQQAPAVHPLCGEERD</sequence>
<dbReference type="Proteomes" id="UP001232148">
    <property type="component" value="Unassembled WGS sequence"/>
</dbReference>
<gene>
    <name evidence="2" type="ORF">LX32DRAFT_656760</name>
</gene>
<feature type="compositionally biased region" description="Polar residues" evidence="1">
    <location>
        <begin position="83"/>
        <end position="100"/>
    </location>
</feature>
<feature type="region of interest" description="Disordered" evidence="1">
    <location>
        <begin position="1"/>
        <end position="62"/>
    </location>
</feature>
<name>A0AAD9LZI2_9PEZI</name>
<accession>A0AAD9LZI2</accession>
<evidence type="ECO:0000256" key="1">
    <source>
        <dbReference type="SAM" id="MobiDB-lite"/>
    </source>
</evidence>
<feature type="compositionally biased region" description="Polar residues" evidence="1">
    <location>
        <begin position="45"/>
        <end position="62"/>
    </location>
</feature>
<organism evidence="2 3">
    <name type="scientific">Colletotrichum zoysiae</name>
    <dbReference type="NCBI Taxonomy" id="1216348"/>
    <lineage>
        <taxon>Eukaryota</taxon>
        <taxon>Fungi</taxon>
        <taxon>Dikarya</taxon>
        <taxon>Ascomycota</taxon>
        <taxon>Pezizomycotina</taxon>
        <taxon>Sordariomycetes</taxon>
        <taxon>Hypocreomycetidae</taxon>
        <taxon>Glomerellales</taxon>
        <taxon>Glomerellaceae</taxon>
        <taxon>Colletotrichum</taxon>
        <taxon>Colletotrichum graminicola species complex</taxon>
    </lineage>
</organism>